<accession>A0A7W7L680</accession>
<feature type="compositionally biased region" description="Gly residues" evidence="1">
    <location>
        <begin position="1"/>
        <end position="10"/>
    </location>
</feature>
<dbReference type="Proteomes" id="UP000556436">
    <property type="component" value="Unassembled WGS sequence"/>
</dbReference>
<dbReference type="AlphaFoldDB" id="A0A7W7L680"/>
<evidence type="ECO:0000313" key="3">
    <source>
        <dbReference type="Proteomes" id="UP000556436"/>
    </source>
</evidence>
<comment type="caution">
    <text evidence="2">The sequence shown here is derived from an EMBL/GenBank/DDBJ whole genome shotgun (WGS) entry which is preliminary data.</text>
</comment>
<feature type="region of interest" description="Disordered" evidence="1">
    <location>
        <begin position="1"/>
        <end position="23"/>
    </location>
</feature>
<proteinExistence type="predicted"/>
<dbReference type="EMBL" id="JACHJG010000001">
    <property type="protein sequence ID" value="MBB4884077.1"/>
    <property type="molecule type" value="Genomic_DNA"/>
</dbReference>
<keyword evidence="3" id="KW-1185">Reference proteome</keyword>
<feature type="region of interest" description="Disordered" evidence="1">
    <location>
        <begin position="37"/>
        <end position="62"/>
    </location>
</feature>
<dbReference type="InterPro" id="IPR046222">
    <property type="entry name" value="DUF6255"/>
</dbReference>
<evidence type="ECO:0000256" key="1">
    <source>
        <dbReference type="SAM" id="MobiDB-lite"/>
    </source>
</evidence>
<name>A0A7W7L680_STRNE</name>
<protein>
    <submittedName>
        <fullName evidence="2">Uncharacterized protein</fullName>
    </submittedName>
</protein>
<organism evidence="2 3">
    <name type="scientific">Streptomyces netropsis</name>
    <name type="common">Streptoverticillium netropsis</name>
    <dbReference type="NCBI Taxonomy" id="55404"/>
    <lineage>
        <taxon>Bacteria</taxon>
        <taxon>Bacillati</taxon>
        <taxon>Actinomycetota</taxon>
        <taxon>Actinomycetes</taxon>
        <taxon>Kitasatosporales</taxon>
        <taxon>Streptomycetaceae</taxon>
        <taxon>Streptomyces</taxon>
    </lineage>
</organism>
<sequence length="92" mass="9937">MKGGTGGRPGNCGHRSGWAQARGEARCNDCGTRRFTDYGAVRPPELAPTATPSPHRAHRADRAAARHVARIVRRGIRWGTSGVRTPRWAAPV</sequence>
<dbReference type="Pfam" id="PF19768">
    <property type="entry name" value="DUF6255"/>
    <property type="match status" value="1"/>
</dbReference>
<gene>
    <name evidence="2" type="ORF">FHS38_000086</name>
</gene>
<reference evidence="2 3" key="1">
    <citation type="submission" date="2020-08" db="EMBL/GenBank/DDBJ databases">
        <title>Genomic Encyclopedia of Type Strains, Phase III (KMG-III): the genomes of soil and plant-associated and newly described type strains.</title>
        <authorList>
            <person name="Whitman W."/>
        </authorList>
    </citation>
    <scope>NUCLEOTIDE SEQUENCE [LARGE SCALE GENOMIC DNA]</scope>
    <source>
        <strain evidence="2 3">CECT 3265</strain>
    </source>
</reference>
<dbReference type="RefSeq" id="WP_184729492.1">
    <property type="nucleotide sequence ID" value="NZ_BMRW01000001.1"/>
</dbReference>
<evidence type="ECO:0000313" key="2">
    <source>
        <dbReference type="EMBL" id="MBB4884077.1"/>
    </source>
</evidence>